<feature type="domain" description="GST N-terminal" evidence="2">
    <location>
        <begin position="3"/>
        <end position="84"/>
    </location>
</feature>
<dbReference type="RefSeq" id="WP_151969956.1">
    <property type="nucleotide sequence ID" value="NZ_AP019860.1"/>
</dbReference>
<keyword evidence="4" id="KW-0413">Isomerase</keyword>
<dbReference type="GO" id="GO:0005737">
    <property type="term" value="C:cytoplasm"/>
    <property type="evidence" value="ECO:0007669"/>
    <property type="project" value="InterPro"/>
</dbReference>
<dbReference type="SFLD" id="SFLDG00358">
    <property type="entry name" value="Main_(cytGST)"/>
    <property type="match status" value="1"/>
</dbReference>
<dbReference type="PROSITE" id="PS50405">
    <property type="entry name" value="GST_CTER"/>
    <property type="match status" value="1"/>
</dbReference>
<dbReference type="GO" id="GO:0004364">
    <property type="term" value="F:glutathione transferase activity"/>
    <property type="evidence" value="ECO:0007669"/>
    <property type="project" value="TreeGrafter"/>
</dbReference>
<keyword evidence="5" id="KW-1185">Reference proteome</keyword>
<dbReference type="Proteomes" id="UP000326354">
    <property type="component" value="Chromosome"/>
</dbReference>
<dbReference type="GO" id="GO:0016034">
    <property type="term" value="F:maleylacetoacetate isomerase activity"/>
    <property type="evidence" value="ECO:0007669"/>
    <property type="project" value="TreeGrafter"/>
</dbReference>
<gene>
    <name evidence="4" type="ORF">UABAM_04247</name>
</gene>
<evidence type="ECO:0000256" key="1">
    <source>
        <dbReference type="ARBA" id="ARBA00010007"/>
    </source>
</evidence>
<sequence>MTHELKLYHYWRSSSSWRVRWALEIKKIKYESIAVNLLKKEQQSAEYIAKNASGFVPCLEINGQPFGESLAIIEWLEEQYPEPSLLPKDRHERLKVRQLALIIAAGTQPLQNLAAQVYYSPDKEKRKEYAQHWINAGFASYEATMSATSNYSFGNTITLADLCLLPQCYNALRFGVELEKYPNIFRVYNNCIELESYQNSHPDKQPGAVV</sequence>
<dbReference type="PROSITE" id="PS50404">
    <property type="entry name" value="GST_NTER"/>
    <property type="match status" value="1"/>
</dbReference>
<dbReference type="InterPro" id="IPR036249">
    <property type="entry name" value="Thioredoxin-like_sf"/>
</dbReference>
<dbReference type="CDD" id="cd03042">
    <property type="entry name" value="GST_N_Zeta"/>
    <property type="match status" value="1"/>
</dbReference>
<comment type="similarity">
    <text evidence="1">Belongs to the GST superfamily. Zeta family.</text>
</comment>
<dbReference type="SUPFAM" id="SSF47616">
    <property type="entry name" value="GST C-terminal domain-like"/>
    <property type="match status" value="1"/>
</dbReference>
<dbReference type="SUPFAM" id="SSF52833">
    <property type="entry name" value="Thioredoxin-like"/>
    <property type="match status" value="1"/>
</dbReference>
<dbReference type="Pfam" id="PF13417">
    <property type="entry name" value="GST_N_3"/>
    <property type="match status" value="1"/>
</dbReference>
<dbReference type="InterPro" id="IPR034333">
    <property type="entry name" value="GST_Zeta_N"/>
</dbReference>
<dbReference type="OrthoDB" id="509852at2"/>
<organism evidence="4 5">
    <name type="scientific">Uabimicrobium amorphum</name>
    <dbReference type="NCBI Taxonomy" id="2596890"/>
    <lineage>
        <taxon>Bacteria</taxon>
        <taxon>Pseudomonadati</taxon>
        <taxon>Planctomycetota</taxon>
        <taxon>Candidatus Uabimicrobiia</taxon>
        <taxon>Candidatus Uabimicrobiales</taxon>
        <taxon>Candidatus Uabimicrobiaceae</taxon>
        <taxon>Candidatus Uabimicrobium</taxon>
    </lineage>
</organism>
<dbReference type="InterPro" id="IPR034330">
    <property type="entry name" value="GST_Zeta_C"/>
</dbReference>
<evidence type="ECO:0000259" key="3">
    <source>
        <dbReference type="PROSITE" id="PS50405"/>
    </source>
</evidence>
<protein>
    <submittedName>
        <fullName evidence="4">Maleylacetoacetate isomerase</fullName>
    </submittedName>
</protein>
<name>A0A5S9F4S7_UABAM</name>
<evidence type="ECO:0000313" key="4">
    <source>
        <dbReference type="EMBL" id="BBM85868.1"/>
    </source>
</evidence>
<dbReference type="EMBL" id="AP019860">
    <property type="protein sequence ID" value="BBM85868.1"/>
    <property type="molecule type" value="Genomic_DNA"/>
</dbReference>
<dbReference type="GO" id="GO:0006749">
    <property type="term" value="P:glutathione metabolic process"/>
    <property type="evidence" value="ECO:0007669"/>
    <property type="project" value="TreeGrafter"/>
</dbReference>
<accession>A0A5S9F4S7</accession>
<dbReference type="Pfam" id="PF00043">
    <property type="entry name" value="GST_C"/>
    <property type="match status" value="1"/>
</dbReference>
<dbReference type="InterPro" id="IPR040079">
    <property type="entry name" value="Glutathione_S-Trfase"/>
</dbReference>
<evidence type="ECO:0000259" key="2">
    <source>
        <dbReference type="PROSITE" id="PS50404"/>
    </source>
</evidence>
<reference evidence="4 5" key="1">
    <citation type="submission" date="2019-08" db="EMBL/GenBank/DDBJ databases">
        <title>Complete genome sequence of Candidatus Uab amorphum.</title>
        <authorList>
            <person name="Shiratori T."/>
            <person name="Suzuki S."/>
            <person name="Kakizawa Y."/>
            <person name="Ishida K."/>
        </authorList>
    </citation>
    <scope>NUCLEOTIDE SEQUENCE [LARGE SCALE GENOMIC DNA]</scope>
    <source>
        <strain evidence="4 5">SRT547</strain>
    </source>
</reference>
<dbReference type="InterPro" id="IPR010987">
    <property type="entry name" value="Glutathione-S-Trfase_C-like"/>
</dbReference>
<dbReference type="GO" id="GO:0006559">
    <property type="term" value="P:L-phenylalanine catabolic process"/>
    <property type="evidence" value="ECO:0007669"/>
    <property type="project" value="TreeGrafter"/>
</dbReference>
<dbReference type="FunFam" id="1.20.1050.10:FF:000010">
    <property type="entry name" value="Maleylacetoacetate isomerase isoform 1"/>
    <property type="match status" value="1"/>
</dbReference>
<dbReference type="Gene3D" id="3.40.30.10">
    <property type="entry name" value="Glutaredoxin"/>
    <property type="match status" value="1"/>
</dbReference>
<dbReference type="AlphaFoldDB" id="A0A5S9F4S7"/>
<feature type="domain" description="GST C-terminal" evidence="3">
    <location>
        <begin position="89"/>
        <end position="210"/>
    </location>
</feature>
<dbReference type="InterPro" id="IPR004046">
    <property type="entry name" value="GST_C"/>
</dbReference>
<dbReference type="InterPro" id="IPR005955">
    <property type="entry name" value="GST_Zeta"/>
</dbReference>
<dbReference type="SFLD" id="SFLDS00019">
    <property type="entry name" value="Glutathione_Transferase_(cytos"/>
    <property type="match status" value="1"/>
</dbReference>
<dbReference type="InterPro" id="IPR004045">
    <property type="entry name" value="Glutathione_S-Trfase_N"/>
</dbReference>
<evidence type="ECO:0000313" key="5">
    <source>
        <dbReference type="Proteomes" id="UP000326354"/>
    </source>
</evidence>
<proteinExistence type="inferred from homology"/>
<dbReference type="PANTHER" id="PTHR42673:SF4">
    <property type="entry name" value="MALEYLACETOACETATE ISOMERASE"/>
    <property type="match status" value="1"/>
</dbReference>
<dbReference type="KEGG" id="uam:UABAM_04247"/>
<dbReference type="Gene3D" id="1.20.1050.10">
    <property type="match status" value="1"/>
</dbReference>
<dbReference type="PANTHER" id="PTHR42673">
    <property type="entry name" value="MALEYLACETOACETATE ISOMERASE"/>
    <property type="match status" value="1"/>
</dbReference>
<dbReference type="NCBIfam" id="TIGR01262">
    <property type="entry name" value="maiA"/>
    <property type="match status" value="1"/>
</dbReference>
<dbReference type="CDD" id="cd03191">
    <property type="entry name" value="GST_C_Zeta"/>
    <property type="match status" value="1"/>
</dbReference>
<dbReference type="InterPro" id="IPR036282">
    <property type="entry name" value="Glutathione-S-Trfase_C_sf"/>
</dbReference>